<dbReference type="Pfam" id="PF15546">
    <property type="entry name" value="DUF4653"/>
    <property type="match status" value="1"/>
</dbReference>
<feature type="compositionally biased region" description="Polar residues" evidence="1">
    <location>
        <begin position="252"/>
        <end position="268"/>
    </location>
</feature>
<keyword evidence="3" id="KW-1185">Reference proteome</keyword>
<dbReference type="InterPro" id="IPR027812">
    <property type="entry name" value="DUF4653"/>
</dbReference>
<name>A0A8C4MZQ0_EPTBU</name>
<feature type="region of interest" description="Disordered" evidence="1">
    <location>
        <begin position="241"/>
        <end position="268"/>
    </location>
</feature>
<protein>
    <submittedName>
        <fullName evidence="2">Uncharacterized protein</fullName>
    </submittedName>
</protein>
<reference evidence="2" key="1">
    <citation type="submission" date="2025-08" db="UniProtKB">
        <authorList>
            <consortium name="Ensembl"/>
        </authorList>
    </citation>
    <scope>IDENTIFICATION</scope>
</reference>
<sequence length="359" mass="40911">MTNGRLSQNVSCSGTRYMSSRTQDILKADILSNRKRSIYCRQQQIQMNSQNRQMLPLKQNSTPSPAPLTQHDANHNLLDPPPLCDDNCNNPECSVKATTLNLCSHKQQVSAVLKQDILLQAQQEFIDSVLTKSEISRAVTRHDDKPDVLRETLSLPKEKTRDEEEVLFEREPRTKMPVLQKRPVPSENAVAAQDSTNWCEEIKLCHNKSAKQENFQVILSFNSHKHDEECSTLKEKHEPKCFGSGDAEGESPSLQGEKQENEMTSDPTAINKQSLGSLMEKCSPGMFTELQRFCKMRLYLESEARARTRAHLSLARRLALLRLIRDLARTAQEHQKRLQSCYDIILNARKAILNYTVPL</sequence>
<reference evidence="2" key="2">
    <citation type="submission" date="2025-09" db="UniProtKB">
        <authorList>
            <consortium name="Ensembl"/>
        </authorList>
    </citation>
    <scope>IDENTIFICATION</scope>
</reference>
<accession>A0A8C4MZQ0</accession>
<evidence type="ECO:0000313" key="3">
    <source>
        <dbReference type="Proteomes" id="UP000694388"/>
    </source>
</evidence>
<evidence type="ECO:0000313" key="2">
    <source>
        <dbReference type="Ensembl" id="ENSEBUP00000000256.1"/>
    </source>
</evidence>
<dbReference type="Proteomes" id="UP000694388">
    <property type="component" value="Unplaced"/>
</dbReference>
<organism evidence="2 3">
    <name type="scientific">Eptatretus burgeri</name>
    <name type="common">Inshore hagfish</name>
    <dbReference type="NCBI Taxonomy" id="7764"/>
    <lineage>
        <taxon>Eukaryota</taxon>
        <taxon>Metazoa</taxon>
        <taxon>Chordata</taxon>
        <taxon>Craniata</taxon>
        <taxon>Vertebrata</taxon>
        <taxon>Cyclostomata</taxon>
        <taxon>Myxini</taxon>
        <taxon>Myxiniformes</taxon>
        <taxon>Myxinidae</taxon>
        <taxon>Eptatretinae</taxon>
        <taxon>Eptatretus</taxon>
    </lineage>
</organism>
<dbReference type="AlphaFoldDB" id="A0A8C4MZQ0"/>
<dbReference type="Ensembl" id="ENSEBUT00000000548.1">
    <property type="protein sequence ID" value="ENSEBUP00000000256.1"/>
    <property type="gene ID" value="ENSEBUG00000000473.1"/>
</dbReference>
<evidence type="ECO:0000256" key="1">
    <source>
        <dbReference type="SAM" id="MobiDB-lite"/>
    </source>
</evidence>
<proteinExistence type="predicted"/>
<feature type="region of interest" description="Disordered" evidence="1">
    <location>
        <begin position="49"/>
        <end position="71"/>
    </location>
</feature>